<keyword evidence="1" id="KW-0489">Methyltransferase</keyword>
<reference evidence="4" key="1">
    <citation type="submission" date="2013-12" db="EMBL/GenBank/DDBJ databases">
        <title>The Genome Sequence of Aphanomyces astaci APO3.</title>
        <authorList>
            <consortium name="The Broad Institute Genomics Platform"/>
            <person name="Russ C."/>
            <person name="Tyler B."/>
            <person name="van West P."/>
            <person name="Dieguez-Uribeondo J."/>
            <person name="Young S.K."/>
            <person name="Zeng Q."/>
            <person name="Gargeya S."/>
            <person name="Fitzgerald M."/>
            <person name="Abouelleil A."/>
            <person name="Alvarado L."/>
            <person name="Chapman S.B."/>
            <person name="Gainer-Dewar J."/>
            <person name="Goldberg J."/>
            <person name="Griggs A."/>
            <person name="Gujja S."/>
            <person name="Hansen M."/>
            <person name="Howarth C."/>
            <person name="Imamovic A."/>
            <person name="Ireland A."/>
            <person name="Larimer J."/>
            <person name="McCowan C."/>
            <person name="Murphy C."/>
            <person name="Pearson M."/>
            <person name="Poon T.W."/>
            <person name="Priest M."/>
            <person name="Roberts A."/>
            <person name="Saif S."/>
            <person name="Shea T."/>
            <person name="Sykes S."/>
            <person name="Wortman J."/>
            <person name="Nusbaum C."/>
            <person name="Birren B."/>
        </authorList>
    </citation>
    <scope>NUCLEOTIDE SEQUENCE [LARGE SCALE GENOMIC DNA]</scope>
    <source>
        <strain evidence="4">APO3</strain>
    </source>
</reference>
<protein>
    <recommendedName>
        <fullName evidence="3">Methyltransferase domain-containing protein</fullName>
    </recommendedName>
</protein>
<accession>W4HBX4</accession>
<dbReference type="InterPro" id="IPR041698">
    <property type="entry name" value="Methyltransf_25"/>
</dbReference>
<dbReference type="GO" id="GO:0008168">
    <property type="term" value="F:methyltransferase activity"/>
    <property type="evidence" value="ECO:0007669"/>
    <property type="project" value="UniProtKB-KW"/>
</dbReference>
<proteinExistence type="predicted"/>
<dbReference type="PANTHER" id="PTHR43861">
    <property type="entry name" value="TRANS-ACONITATE 2-METHYLTRANSFERASE-RELATED"/>
    <property type="match status" value="1"/>
</dbReference>
<evidence type="ECO:0000259" key="3">
    <source>
        <dbReference type="Pfam" id="PF13649"/>
    </source>
</evidence>
<dbReference type="EMBL" id="KI913114">
    <property type="protein sequence ID" value="ETV88608.1"/>
    <property type="molecule type" value="Genomic_DNA"/>
</dbReference>
<sequence>MVVELNVWDPVQYNHAAGFVAREFGQSLLELLCPQSSDVILDLGCGDGVLTAQIAATGASVVGVDSSAAMVSHAREHFGLDAHVMDGQALTFPNDEFVIVFSNAALHWMPYADGILSGVAATLKPGGRFVVECGGFGNIASIVTAVVAVLARHGIDGRPKIPWTFRTTREWEEHLTKAGFRVKSMVSYSRQPVLPDGIVGWLKTFGDNFFDDVPLDMRDSVMHEVQDVLKWSLCDGHEVWRADYIRVRFEAIKDA</sequence>
<dbReference type="InterPro" id="IPR029063">
    <property type="entry name" value="SAM-dependent_MTases_sf"/>
</dbReference>
<dbReference type="SUPFAM" id="SSF53335">
    <property type="entry name" value="S-adenosyl-L-methionine-dependent methyltransferases"/>
    <property type="match status" value="1"/>
</dbReference>
<name>W4HBX4_APHAT</name>
<dbReference type="GO" id="GO:0032259">
    <property type="term" value="P:methylation"/>
    <property type="evidence" value="ECO:0007669"/>
    <property type="project" value="UniProtKB-KW"/>
</dbReference>
<dbReference type="VEuPathDB" id="FungiDB:H257_00158"/>
<dbReference type="OrthoDB" id="66144at2759"/>
<dbReference type="RefSeq" id="XP_009821008.1">
    <property type="nucleotide sequence ID" value="XM_009822706.1"/>
</dbReference>
<dbReference type="Gene3D" id="3.40.50.150">
    <property type="entry name" value="Vaccinia Virus protein VP39"/>
    <property type="match status" value="1"/>
</dbReference>
<evidence type="ECO:0000256" key="2">
    <source>
        <dbReference type="ARBA" id="ARBA00022679"/>
    </source>
</evidence>
<dbReference type="CDD" id="cd02440">
    <property type="entry name" value="AdoMet_MTases"/>
    <property type="match status" value="1"/>
</dbReference>
<dbReference type="Pfam" id="PF13649">
    <property type="entry name" value="Methyltransf_25"/>
    <property type="match status" value="1"/>
</dbReference>
<dbReference type="GeneID" id="20802154"/>
<organism evidence="4">
    <name type="scientific">Aphanomyces astaci</name>
    <name type="common">Crayfish plague agent</name>
    <dbReference type="NCBI Taxonomy" id="112090"/>
    <lineage>
        <taxon>Eukaryota</taxon>
        <taxon>Sar</taxon>
        <taxon>Stramenopiles</taxon>
        <taxon>Oomycota</taxon>
        <taxon>Saprolegniomycetes</taxon>
        <taxon>Saprolegniales</taxon>
        <taxon>Verrucalvaceae</taxon>
        <taxon>Aphanomyces</taxon>
    </lineage>
</organism>
<keyword evidence="2" id="KW-0808">Transferase</keyword>
<feature type="domain" description="Methyltransferase" evidence="3">
    <location>
        <begin position="40"/>
        <end position="127"/>
    </location>
</feature>
<evidence type="ECO:0000313" key="4">
    <source>
        <dbReference type="EMBL" id="ETV88608.1"/>
    </source>
</evidence>
<gene>
    <name evidence="4" type="ORF">H257_00158</name>
</gene>
<dbReference type="AlphaFoldDB" id="W4HBX4"/>
<dbReference type="STRING" id="112090.W4HBX4"/>
<dbReference type="PANTHER" id="PTHR43861:SF1">
    <property type="entry name" value="TRANS-ACONITATE 2-METHYLTRANSFERASE"/>
    <property type="match status" value="1"/>
</dbReference>
<evidence type="ECO:0000256" key="1">
    <source>
        <dbReference type="ARBA" id="ARBA00022603"/>
    </source>
</evidence>